<dbReference type="SUPFAM" id="SSF54060">
    <property type="entry name" value="His-Me finger endonucleases"/>
    <property type="match status" value="1"/>
</dbReference>
<dbReference type="EMBL" id="KU963246">
    <property type="protein sequence ID" value="AMS02465.1"/>
    <property type="molecule type" value="Genomic_DNA"/>
</dbReference>
<evidence type="ECO:0000313" key="2">
    <source>
        <dbReference type="EMBL" id="AMS02465.1"/>
    </source>
</evidence>
<proteinExistence type="predicted"/>
<feature type="domain" description="HNH nuclease" evidence="1">
    <location>
        <begin position="91"/>
        <end position="134"/>
    </location>
</feature>
<dbReference type="InterPro" id="IPR044925">
    <property type="entry name" value="His-Me_finger_sf"/>
</dbReference>
<keyword evidence="2" id="KW-0255">Endonuclease</keyword>
<name>A0A142K8N2_9CAUD</name>
<accession>A0A142K8N2</accession>
<keyword evidence="2" id="KW-0378">Hydrolase</keyword>
<dbReference type="RefSeq" id="YP_009303059.1">
    <property type="nucleotide sequence ID" value="NC_031251.1"/>
</dbReference>
<dbReference type="GO" id="GO:0004519">
    <property type="term" value="F:endonuclease activity"/>
    <property type="evidence" value="ECO:0007669"/>
    <property type="project" value="UniProtKB-KW"/>
</dbReference>
<dbReference type="Proteomes" id="UP000207764">
    <property type="component" value="Segment"/>
</dbReference>
<gene>
    <name evidence="2" type="primary">64</name>
    <name evidence="2" type="ORF">SEA_SOILASSASSIN_64</name>
</gene>
<protein>
    <submittedName>
        <fullName evidence="2">HNH endonuclease</fullName>
    </submittedName>
</protein>
<dbReference type="GeneID" id="29124519"/>
<evidence type="ECO:0000313" key="3">
    <source>
        <dbReference type="Proteomes" id="UP000207764"/>
    </source>
</evidence>
<dbReference type="Pfam" id="PF13392">
    <property type="entry name" value="HNH_3"/>
    <property type="match status" value="1"/>
</dbReference>
<dbReference type="KEGG" id="vg:29124519"/>
<dbReference type="InterPro" id="IPR003615">
    <property type="entry name" value="HNH_nuc"/>
</dbReference>
<dbReference type="OrthoDB" id="21336at10239"/>
<keyword evidence="2" id="KW-0540">Nuclease</keyword>
<evidence type="ECO:0000259" key="1">
    <source>
        <dbReference type="Pfam" id="PF13392"/>
    </source>
</evidence>
<organism evidence="2 3">
    <name type="scientific">Gordonia phage SoilAssassin</name>
    <dbReference type="NCBI Taxonomy" id="1821562"/>
    <lineage>
        <taxon>Viruses</taxon>
        <taxon>Duplodnaviria</taxon>
        <taxon>Heunggongvirae</taxon>
        <taxon>Uroviricota</taxon>
        <taxon>Caudoviricetes</taxon>
        <taxon>Attisvirus</taxon>
        <taxon>Attisvirus attis</taxon>
    </lineage>
</organism>
<sequence>MTPDAERRVPALRAMRIPSPAVDRPDLRPVPTRRRHEGGAFVMTWRVIAGTDGQYQVSSEGDIEGPRGPLAPWVGDAGGHLRVDLPGRREYVHRIVAAEFIGPCPDGLEVRHLNGNPADNRVANLAYGTRSRNVLDAVQHGTYRSANAEKTTCPRNHPYDAANTYVTPDGRRRCRACRKGQ</sequence>
<dbReference type="Gene3D" id="3.90.75.20">
    <property type="match status" value="1"/>
</dbReference>
<reference evidence="3" key="1">
    <citation type="submission" date="2016-03" db="EMBL/GenBank/DDBJ databases">
        <authorList>
            <person name="Ploux O."/>
        </authorList>
    </citation>
    <scope>NUCLEOTIDE SEQUENCE [LARGE SCALE GENOMIC DNA]</scope>
</reference>